<dbReference type="PANTHER" id="PTHR45721">
    <property type="entry name" value="LAMIN DM0-RELATED"/>
    <property type="match status" value="1"/>
</dbReference>
<evidence type="ECO:0000256" key="3">
    <source>
        <dbReference type="RuleBase" id="RU000685"/>
    </source>
</evidence>
<dbReference type="PROSITE" id="PS51841">
    <property type="entry name" value="LTD"/>
    <property type="match status" value="1"/>
</dbReference>
<reference key="2">
    <citation type="submission" date="2011-10" db="EMBL/GenBank/DDBJ databases">
        <title>The genome and transcriptome sequence of Clonorchis sinensis provide insights into the carcinogenic liver fluke.</title>
        <authorList>
            <person name="Wang X."/>
            <person name="Huang Y."/>
            <person name="Chen W."/>
            <person name="Liu H."/>
            <person name="Guo L."/>
            <person name="Chen Y."/>
            <person name="Luo F."/>
            <person name="Zhou W."/>
            <person name="Sun J."/>
            <person name="Mao Q."/>
            <person name="Liang P."/>
            <person name="Zhou C."/>
            <person name="Tian Y."/>
            <person name="Men J."/>
            <person name="Lv X."/>
            <person name="Huang L."/>
            <person name="Zhou J."/>
            <person name="Hu Y."/>
            <person name="Li R."/>
            <person name="Zhang F."/>
            <person name="Lei H."/>
            <person name="Li X."/>
            <person name="Hu X."/>
            <person name="Liang C."/>
            <person name="Xu J."/>
            <person name="Wu Z."/>
            <person name="Yu X."/>
        </authorList>
    </citation>
    <scope>NUCLEOTIDE SEQUENCE</scope>
    <source>
        <strain>Henan</strain>
    </source>
</reference>
<gene>
    <name evidence="7" type="ORF">CLF_100217</name>
</gene>
<dbReference type="GO" id="GO:0051664">
    <property type="term" value="P:nuclear pore localization"/>
    <property type="evidence" value="ECO:0007669"/>
    <property type="project" value="TreeGrafter"/>
</dbReference>
<dbReference type="GO" id="GO:0005652">
    <property type="term" value="C:nuclear lamina"/>
    <property type="evidence" value="ECO:0007669"/>
    <property type="project" value="TreeGrafter"/>
</dbReference>
<feature type="compositionally biased region" description="Polar residues" evidence="4">
    <location>
        <begin position="185"/>
        <end position="194"/>
    </location>
</feature>
<sequence>MTSSPQQPQRWKRLGSINSLDGLARSTISLEVPEARSCREAREQSRKEMHVLNEKLASQLEKMRFLTEQNRKLTEESQGSRGRFTRETEKLRQTYDTELRQLRQLVDDCEREKADSLAKMASLQQALRTKQDQIQHLSQANQKLSQQLDDALKDGSAKETDRAILQRRLNAAEEEMQRLRGALEQSKQNNQQLHKNLDEETASRMACQSEMQTLREEMEFQRTVHEQELEELRVMSNVDHEQDRNQWRDEMQRAIRDIQTEYDQRLDKIRNEMEANYNNRLSEVSKQYAAQNVHSQQVSEENRQLKNNLNDAQKRVDQLRHKCTQLEEAVREWQEKYQTSQRKHDAGLRDAERERQSAEDALNRALNELAALTDVKLNLESEIAAYRRLLEAQDSLISGTNDTRKSRISSPTPYKPKELRVRVPTYTSSQTTFPRSSKADSVNRWTDREEPSGQSVRSHLVERTVEGSQQLSCSYSDSEKVNLSQSENYYRGQLALSECSPNGTFIEITNTGEVEINLAGWCLIRNIDQGRQITRYTLPNRIIPAHTSFRIWAAGKMSPGSGMFDFEGPYANWGTGTLVHTSLYSPDGMGLVTMCTNKDPQRLMPKGSSEECDYLHDLPAYCKFYVTRSRYRCG</sequence>
<dbReference type="Gene3D" id="1.20.5.170">
    <property type="match status" value="1"/>
</dbReference>
<feature type="compositionally biased region" description="Basic and acidic residues" evidence="4">
    <location>
        <begin position="342"/>
        <end position="356"/>
    </location>
</feature>
<dbReference type="Gene3D" id="1.20.5.1160">
    <property type="entry name" value="Vasodilator-stimulated phosphoprotein"/>
    <property type="match status" value="1"/>
</dbReference>
<feature type="compositionally biased region" description="Polar residues" evidence="4">
    <location>
        <begin position="425"/>
        <end position="444"/>
    </location>
</feature>
<protein>
    <submittedName>
        <fullName evidence="7">Intermediate filament proteins</fullName>
    </submittedName>
</protein>
<dbReference type="InterPro" id="IPR039008">
    <property type="entry name" value="IF_rod_dom"/>
</dbReference>
<dbReference type="GO" id="GO:0005200">
    <property type="term" value="F:structural constituent of cytoskeleton"/>
    <property type="evidence" value="ECO:0007669"/>
    <property type="project" value="TreeGrafter"/>
</dbReference>
<keyword evidence="2" id="KW-0175">Coiled coil</keyword>
<evidence type="ECO:0000256" key="1">
    <source>
        <dbReference type="ARBA" id="ARBA00022754"/>
    </source>
</evidence>
<dbReference type="GO" id="GO:0006998">
    <property type="term" value="P:nuclear envelope organization"/>
    <property type="evidence" value="ECO:0007669"/>
    <property type="project" value="TreeGrafter"/>
</dbReference>
<evidence type="ECO:0000313" key="7">
    <source>
        <dbReference type="EMBL" id="GAA47321.1"/>
    </source>
</evidence>
<dbReference type="GO" id="GO:0090435">
    <property type="term" value="P:protein localization to nuclear envelope"/>
    <property type="evidence" value="ECO:0007669"/>
    <property type="project" value="TreeGrafter"/>
</dbReference>
<feature type="region of interest" description="Disordered" evidence="4">
    <location>
        <begin position="183"/>
        <end position="202"/>
    </location>
</feature>
<dbReference type="InterPro" id="IPR001322">
    <property type="entry name" value="Lamin_tail_dom"/>
</dbReference>
<keyword evidence="1 3" id="KW-0403">Intermediate filament</keyword>
<dbReference type="GO" id="GO:0031507">
    <property type="term" value="P:heterochromatin formation"/>
    <property type="evidence" value="ECO:0007669"/>
    <property type="project" value="TreeGrafter"/>
</dbReference>
<name>G7Y2Z5_CLOSI</name>
<dbReference type="InterPro" id="IPR018039">
    <property type="entry name" value="IF_conserved"/>
</dbReference>
<feature type="region of interest" description="Disordered" evidence="4">
    <location>
        <begin position="337"/>
        <end position="356"/>
    </location>
</feature>
<dbReference type="InterPro" id="IPR036415">
    <property type="entry name" value="Lamin_tail_dom_sf"/>
</dbReference>
<comment type="similarity">
    <text evidence="3">Belongs to the intermediate filament family.</text>
</comment>
<reference evidence="7" key="1">
    <citation type="journal article" date="2011" name="Genome Biol.">
        <title>The draft genome of the carcinogenic human liver fluke Clonorchis sinensis.</title>
        <authorList>
            <person name="Wang X."/>
            <person name="Chen W."/>
            <person name="Huang Y."/>
            <person name="Sun J."/>
            <person name="Men J."/>
            <person name="Liu H."/>
            <person name="Luo F."/>
            <person name="Guo L."/>
            <person name="Lv X."/>
            <person name="Deng C."/>
            <person name="Zhou C."/>
            <person name="Fan Y."/>
            <person name="Li X."/>
            <person name="Huang L."/>
            <person name="Hu Y."/>
            <person name="Liang C."/>
            <person name="Hu X."/>
            <person name="Xu J."/>
            <person name="Yu X."/>
        </authorList>
    </citation>
    <scope>NUCLEOTIDE SEQUENCE [LARGE SCALE GENOMIC DNA]</scope>
    <source>
        <strain evidence="7">Henan</strain>
    </source>
</reference>
<dbReference type="SMART" id="SM01391">
    <property type="entry name" value="Filament"/>
    <property type="match status" value="1"/>
</dbReference>
<accession>G7Y2Z5</accession>
<dbReference type="PANTHER" id="PTHR45721:SF12">
    <property type="entry name" value="INTERMEDIATE FILAMENT PROTEIN IFA-1"/>
    <property type="match status" value="1"/>
</dbReference>
<feature type="domain" description="IF rod" evidence="6">
    <location>
        <begin position="45"/>
        <end position="397"/>
    </location>
</feature>
<dbReference type="GO" id="GO:0005882">
    <property type="term" value="C:intermediate filament"/>
    <property type="evidence" value="ECO:0007669"/>
    <property type="project" value="UniProtKB-KW"/>
</dbReference>
<dbReference type="Proteomes" id="UP000008909">
    <property type="component" value="Unassembled WGS sequence"/>
</dbReference>
<dbReference type="EMBL" id="DF142834">
    <property type="protein sequence ID" value="GAA47321.1"/>
    <property type="molecule type" value="Genomic_DNA"/>
</dbReference>
<proteinExistence type="inferred from homology"/>
<dbReference type="PROSITE" id="PS51842">
    <property type="entry name" value="IF_ROD_2"/>
    <property type="match status" value="1"/>
</dbReference>
<evidence type="ECO:0000259" key="5">
    <source>
        <dbReference type="PROSITE" id="PS51841"/>
    </source>
</evidence>
<evidence type="ECO:0000313" key="8">
    <source>
        <dbReference type="Proteomes" id="UP000008909"/>
    </source>
</evidence>
<feature type="domain" description="LTD" evidence="5">
    <location>
        <begin position="482"/>
        <end position="620"/>
    </location>
</feature>
<evidence type="ECO:0000259" key="6">
    <source>
        <dbReference type="PROSITE" id="PS51842"/>
    </source>
</evidence>
<dbReference type="GO" id="GO:0007097">
    <property type="term" value="P:nuclear migration"/>
    <property type="evidence" value="ECO:0007669"/>
    <property type="project" value="TreeGrafter"/>
</dbReference>
<dbReference type="AlphaFoldDB" id="G7Y2Z5"/>
<dbReference type="Pfam" id="PF00932">
    <property type="entry name" value="LTD"/>
    <property type="match status" value="1"/>
</dbReference>
<keyword evidence="8" id="KW-1185">Reference proteome</keyword>
<evidence type="ECO:0000256" key="2">
    <source>
        <dbReference type="ARBA" id="ARBA00023054"/>
    </source>
</evidence>
<dbReference type="PROSITE" id="PS00226">
    <property type="entry name" value="IF_ROD_1"/>
    <property type="match status" value="1"/>
</dbReference>
<dbReference type="SUPFAM" id="SSF64593">
    <property type="entry name" value="Intermediate filament protein, coiled coil region"/>
    <property type="match status" value="1"/>
</dbReference>
<dbReference type="SUPFAM" id="SSF74853">
    <property type="entry name" value="Lamin A/C globular tail domain"/>
    <property type="match status" value="1"/>
</dbReference>
<organism evidence="7 8">
    <name type="scientific">Clonorchis sinensis</name>
    <name type="common">Chinese liver fluke</name>
    <dbReference type="NCBI Taxonomy" id="79923"/>
    <lineage>
        <taxon>Eukaryota</taxon>
        <taxon>Metazoa</taxon>
        <taxon>Spiralia</taxon>
        <taxon>Lophotrochozoa</taxon>
        <taxon>Platyhelminthes</taxon>
        <taxon>Trematoda</taxon>
        <taxon>Digenea</taxon>
        <taxon>Opisthorchiida</taxon>
        <taxon>Opisthorchiata</taxon>
        <taxon>Opisthorchiidae</taxon>
        <taxon>Clonorchis</taxon>
    </lineage>
</organism>
<dbReference type="Gene3D" id="2.60.40.1260">
    <property type="entry name" value="Lamin Tail domain"/>
    <property type="match status" value="1"/>
</dbReference>
<evidence type="ECO:0000256" key="4">
    <source>
        <dbReference type="SAM" id="MobiDB-lite"/>
    </source>
</evidence>
<dbReference type="Pfam" id="PF00038">
    <property type="entry name" value="Filament"/>
    <property type="match status" value="1"/>
</dbReference>
<feature type="region of interest" description="Disordered" evidence="4">
    <location>
        <begin position="425"/>
        <end position="457"/>
    </location>
</feature>